<evidence type="ECO:0000256" key="9">
    <source>
        <dbReference type="HAMAP-Rule" id="MF_00161"/>
    </source>
</evidence>
<feature type="active site" evidence="9">
    <location>
        <position position="129"/>
    </location>
</feature>
<comment type="catalytic activity">
    <reaction evidence="9">
        <text>Release of signal peptides from bacterial membrane prolipoproteins. Hydrolyzes -Xaa-Yaa-Zaa-|-(S,diacylglyceryl)Cys-, in which Xaa is hydrophobic (preferably Leu), and Yaa (Ala or Ser) and Zaa (Gly or Ala) have small, neutral side chains.</text>
        <dbReference type="EC" id="3.4.23.36"/>
    </reaction>
</comment>
<proteinExistence type="inferred from homology"/>
<gene>
    <name evidence="9" type="primary">lspA</name>
    <name evidence="11" type="ORF">GCM10022240_28380</name>
</gene>
<dbReference type="InterPro" id="IPR001872">
    <property type="entry name" value="Peptidase_A8"/>
</dbReference>
<evidence type="ECO:0000256" key="10">
    <source>
        <dbReference type="RuleBase" id="RU004181"/>
    </source>
</evidence>
<dbReference type="PANTHER" id="PTHR33695">
    <property type="entry name" value="LIPOPROTEIN SIGNAL PEPTIDASE"/>
    <property type="match status" value="1"/>
</dbReference>
<dbReference type="PRINTS" id="PR00781">
    <property type="entry name" value="LIPOSIGPTASE"/>
</dbReference>
<feature type="transmembrane region" description="Helical" evidence="9">
    <location>
        <begin position="96"/>
        <end position="113"/>
    </location>
</feature>
<evidence type="ECO:0000256" key="6">
    <source>
        <dbReference type="ARBA" id="ARBA00022801"/>
    </source>
</evidence>
<organism evidence="11 12">
    <name type="scientific">Microbacterium kribbense</name>
    <dbReference type="NCBI Taxonomy" id="433645"/>
    <lineage>
        <taxon>Bacteria</taxon>
        <taxon>Bacillati</taxon>
        <taxon>Actinomycetota</taxon>
        <taxon>Actinomycetes</taxon>
        <taxon>Micrococcales</taxon>
        <taxon>Microbacteriaceae</taxon>
        <taxon>Microbacterium</taxon>
    </lineage>
</organism>
<evidence type="ECO:0000256" key="1">
    <source>
        <dbReference type="ARBA" id="ARBA00006139"/>
    </source>
</evidence>
<dbReference type="Pfam" id="PF01252">
    <property type="entry name" value="Peptidase_A8"/>
    <property type="match status" value="1"/>
</dbReference>
<comment type="caution">
    <text evidence="11">The sequence shown here is derived from an EMBL/GenBank/DDBJ whole genome shotgun (WGS) entry which is preliminary data.</text>
</comment>
<evidence type="ECO:0000256" key="2">
    <source>
        <dbReference type="ARBA" id="ARBA00022475"/>
    </source>
</evidence>
<dbReference type="Proteomes" id="UP001500540">
    <property type="component" value="Unassembled WGS sequence"/>
</dbReference>
<accession>A0ABP7GW91</accession>
<keyword evidence="6 9" id="KW-0378">Hydrolase</keyword>
<reference evidence="12" key="1">
    <citation type="journal article" date="2019" name="Int. J. Syst. Evol. Microbiol.">
        <title>The Global Catalogue of Microorganisms (GCM) 10K type strain sequencing project: providing services to taxonomists for standard genome sequencing and annotation.</title>
        <authorList>
            <consortium name="The Broad Institute Genomics Platform"/>
            <consortium name="The Broad Institute Genome Sequencing Center for Infectious Disease"/>
            <person name="Wu L."/>
            <person name="Ma J."/>
        </authorList>
    </citation>
    <scope>NUCLEOTIDE SEQUENCE [LARGE SCALE GENOMIC DNA]</scope>
    <source>
        <strain evidence="12">JCM 16950</strain>
    </source>
</reference>
<protein>
    <recommendedName>
        <fullName evidence="9">Lipoprotein signal peptidase</fullName>
        <ecNumber evidence="9">3.4.23.36</ecNumber>
    </recommendedName>
    <alternativeName>
        <fullName evidence="9">Prolipoprotein signal peptidase</fullName>
    </alternativeName>
    <alternativeName>
        <fullName evidence="9">Signal peptidase II</fullName>
        <shortName evidence="9">SPase II</shortName>
    </alternativeName>
</protein>
<evidence type="ECO:0000313" key="12">
    <source>
        <dbReference type="Proteomes" id="UP001500540"/>
    </source>
</evidence>
<evidence type="ECO:0000256" key="8">
    <source>
        <dbReference type="ARBA" id="ARBA00023136"/>
    </source>
</evidence>
<keyword evidence="2 9" id="KW-1003">Cell membrane</keyword>
<name>A0ABP7GW91_9MICO</name>
<evidence type="ECO:0000256" key="5">
    <source>
        <dbReference type="ARBA" id="ARBA00022750"/>
    </source>
</evidence>
<sequence>MCQRRPVRTLTVGITVVLLASVVLIVDQVAKYLALTHLPMQQPVHVVGNFLIFFLIKNSGAAFSLGSNITGVFTVALAVVALVIIYLVGTRVRARSWSIILGLLLGGVLGNLSDRLFREPGFGVGHVVDFINTPWMMPATYNVADMFITTMMVGVAILVVLGVRLDGMRAKRASDDAPAEH</sequence>
<keyword evidence="4 9" id="KW-0812">Transmembrane</keyword>
<feature type="transmembrane region" description="Helical" evidence="9">
    <location>
        <begin position="69"/>
        <end position="89"/>
    </location>
</feature>
<evidence type="ECO:0000256" key="3">
    <source>
        <dbReference type="ARBA" id="ARBA00022670"/>
    </source>
</evidence>
<keyword evidence="12" id="KW-1185">Reference proteome</keyword>
<feature type="active site" evidence="9">
    <location>
        <position position="145"/>
    </location>
</feature>
<comment type="subcellular location">
    <subcellularLocation>
        <location evidence="9">Cell membrane</location>
        <topology evidence="9">Multi-pass membrane protein</topology>
    </subcellularLocation>
</comment>
<evidence type="ECO:0000256" key="7">
    <source>
        <dbReference type="ARBA" id="ARBA00022989"/>
    </source>
</evidence>
<keyword evidence="7 9" id="KW-1133">Transmembrane helix</keyword>
<comment type="pathway">
    <text evidence="9">Protein modification; lipoprotein biosynthesis (signal peptide cleavage).</text>
</comment>
<keyword evidence="3 9" id="KW-0645">Protease</keyword>
<comment type="similarity">
    <text evidence="1 9 10">Belongs to the peptidase A8 family.</text>
</comment>
<dbReference type="EC" id="3.4.23.36" evidence="9"/>
<evidence type="ECO:0000313" key="11">
    <source>
        <dbReference type="EMBL" id="GAA3774977.1"/>
    </source>
</evidence>
<comment type="function">
    <text evidence="9">This protein specifically catalyzes the removal of signal peptides from prolipoproteins.</text>
</comment>
<dbReference type="EMBL" id="BAABAF010000010">
    <property type="protein sequence ID" value="GAA3774977.1"/>
    <property type="molecule type" value="Genomic_DNA"/>
</dbReference>
<dbReference type="PANTHER" id="PTHR33695:SF1">
    <property type="entry name" value="LIPOPROTEIN SIGNAL PEPTIDASE"/>
    <property type="match status" value="1"/>
</dbReference>
<keyword evidence="5 9" id="KW-0064">Aspartyl protease</keyword>
<dbReference type="HAMAP" id="MF_00161">
    <property type="entry name" value="LspA"/>
    <property type="match status" value="1"/>
</dbReference>
<keyword evidence="8 9" id="KW-0472">Membrane</keyword>
<feature type="transmembrane region" description="Helical" evidence="9">
    <location>
        <begin position="143"/>
        <end position="163"/>
    </location>
</feature>
<evidence type="ECO:0000256" key="4">
    <source>
        <dbReference type="ARBA" id="ARBA00022692"/>
    </source>
</evidence>
<dbReference type="RefSeq" id="WP_344784759.1">
    <property type="nucleotide sequence ID" value="NZ_BAABAF010000010.1"/>
</dbReference>
<feature type="transmembrane region" description="Helical" evidence="9">
    <location>
        <begin position="12"/>
        <end position="34"/>
    </location>
</feature>